<evidence type="ECO:0000256" key="1">
    <source>
        <dbReference type="ARBA" id="ARBA00022553"/>
    </source>
</evidence>
<feature type="compositionally biased region" description="Low complexity" evidence="3">
    <location>
        <begin position="1891"/>
        <end position="1900"/>
    </location>
</feature>
<dbReference type="PANTHER" id="PTHR45653">
    <property type="entry name" value="DEDICATOR OF CYTOKINESIS"/>
    <property type="match status" value="1"/>
</dbReference>
<organism evidence="5 6">
    <name type="scientific">Myxozyma melibiosi</name>
    <dbReference type="NCBI Taxonomy" id="54550"/>
    <lineage>
        <taxon>Eukaryota</taxon>
        <taxon>Fungi</taxon>
        <taxon>Dikarya</taxon>
        <taxon>Ascomycota</taxon>
        <taxon>Saccharomycotina</taxon>
        <taxon>Lipomycetes</taxon>
        <taxon>Lipomycetales</taxon>
        <taxon>Lipomycetaceae</taxon>
        <taxon>Myxozyma</taxon>
    </lineage>
</organism>
<dbReference type="Gene3D" id="1.20.1270.350">
    <property type="entry name" value="Dedicator of cytokinesis N-terminal subdomain"/>
    <property type="match status" value="1"/>
</dbReference>
<feature type="domain" description="DOCKER" evidence="4">
    <location>
        <begin position="1306"/>
        <end position="1778"/>
    </location>
</feature>
<feature type="region of interest" description="Disordered" evidence="3">
    <location>
        <begin position="1825"/>
        <end position="1945"/>
    </location>
</feature>
<evidence type="ECO:0000313" key="5">
    <source>
        <dbReference type="EMBL" id="KAK7203779.1"/>
    </source>
</evidence>
<name>A0ABR1F1R8_9ASCO</name>
<feature type="compositionally biased region" description="Low complexity" evidence="3">
    <location>
        <begin position="1999"/>
        <end position="2014"/>
    </location>
</feature>
<dbReference type="Pfam" id="PF23554">
    <property type="entry name" value="TPR_DOCK"/>
    <property type="match status" value="1"/>
</dbReference>
<feature type="region of interest" description="Disordered" evidence="3">
    <location>
        <begin position="1987"/>
        <end position="2014"/>
    </location>
</feature>
<dbReference type="InterPro" id="IPR042455">
    <property type="entry name" value="DOCK_N_sub1"/>
</dbReference>
<evidence type="ECO:0000259" key="4">
    <source>
        <dbReference type="PROSITE" id="PS51651"/>
    </source>
</evidence>
<dbReference type="Gene3D" id="1.25.40.410">
    <property type="match status" value="1"/>
</dbReference>
<reference evidence="5 6" key="1">
    <citation type="submission" date="2024-03" db="EMBL/GenBank/DDBJ databases">
        <title>Genome-scale model development and genomic sequencing of the oleaginous clade Lipomyces.</title>
        <authorList>
            <consortium name="Lawrence Berkeley National Laboratory"/>
            <person name="Czajka J.J."/>
            <person name="Han Y."/>
            <person name="Kim J."/>
            <person name="Mondo S.J."/>
            <person name="Hofstad B.A."/>
            <person name="Robles A."/>
            <person name="Haridas S."/>
            <person name="Riley R."/>
            <person name="LaButti K."/>
            <person name="Pangilinan J."/>
            <person name="Andreopoulos W."/>
            <person name="Lipzen A."/>
            <person name="Yan J."/>
            <person name="Wang M."/>
            <person name="Ng V."/>
            <person name="Grigoriev I.V."/>
            <person name="Spatafora J.W."/>
            <person name="Magnuson J.K."/>
            <person name="Baker S.E."/>
            <person name="Pomraning K.R."/>
        </authorList>
    </citation>
    <scope>NUCLEOTIDE SEQUENCE [LARGE SCALE GENOMIC DNA]</scope>
    <source>
        <strain evidence="5 6">Phaff 52-87</strain>
    </source>
</reference>
<feature type="compositionally biased region" description="Polar residues" evidence="3">
    <location>
        <begin position="1838"/>
        <end position="1850"/>
    </location>
</feature>
<dbReference type="InterPro" id="IPR043161">
    <property type="entry name" value="DOCK_C_lobe_A"/>
</dbReference>
<dbReference type="PANTHER" id="PTHR45653:SF10">
    <property type="entry name" value="MYOBLAST CITY, ISOFORM B"/>
    <property type="match status" value="1"/>
</dbReference>
<comment type="caution">
    <text evidence="5">The sequence shown here is derived from an EMBL/GenBank/DDBJ whole genome shotgun (WGS) entry which is preliminary data.</text>
</comment>
<dbReference type="InterPro" id="IPR026791">
    <property type="entry name" value="DOCK"/>
</dbReference>
<accession>A0ABR1F1R8</accession>
<feature type="region of interest" description="Disordered" evidence="3">
    <location>
        <begin position="1486"/>
        <end position="1515"/>
    </location>
</feature>
<dbReference type="RefSeq" id="XP_064766812.1">
    <property type="nucleotide sequence ID" value="XM_064911178.1"/>
</dbReference>
<dbReference type="Gene3D" id="1.20.58.740">
    <property type="match status" value="1"/>
</dbReference>
<dbReference type="InterPro" id="IPR057500">
    <property type="entry name" value="C2_DCK1_4th"/>
</dbReference>
<keyword evidence="6" id="KW-1185">Reference proteome</keyword>
<dbReference type="CDD" id="cd11684">
    <property type="entry name" value="DHR2_DOCK"/>
    <property type="match status" value="1"/>
</dbReference>
<feature type="compositionally biased region" description="Low complexity" evidence="3">
    <location>
        <begin position="1851"/>
        <end position="1876"/>
    </location>
</feature>
<keyword evidence="1" id="KW-0597">Phosphoprotein</keyword>
<dbReference type="Proteomes" id="UP001498771">
    <property type="component" value="Unassembled WGS sequence"/>
</dbReference>
<proteinExistence type="inferred from homology"/>
<dbReference type="InterPro" id="IPR056372">
    <property type="entry name" value="TPR_DOCK"/>
</dbReference>
<evidence type="ECO:0000256" key="3">
    <source>
        <dbReference type="SAM" id="MobiDB-lite"/>
    </source>
</evidence>
<evidence type="ECO:0000256" key="2">
    <source>
        <dbReference type="PROSITE-ProRule" id="PRU00984"/>
    </source>
</evidence>
<dbReference type="PROSITE" id="PS51651">
    <property type="entry name" value="DOCKER"/>
    <property type="match status" value="1"/>
</dbReference>
<dbReference type="EMBL" id="JBBJBU010000010">
    <property type="protein sequence ID" value="KAK7203779.1"/>
    <property type="molecule type" value="Genomic_DNA"/>
</dbReference>
<sequence length="2014" mass="220750">MSLDWAPLHDPVLAVAKSAFSPAGIDALSSLSLRLGDTVYIFEQSSPSDPAFYRGYLLSSTTPSAKLSNRIRIFLGSFPASCVTITGPANCPLDQALILGSQPSQSLQLHFEDPSSASADPSALSSQSLPVIAEIESALHEWCPELTHALFSSPSRNYPKLNSIASLISDLCETRKCLLLDIYSAAERDSSIKSAVWLLVRGNKLLSGDVIVRAELDGRIRVGDYNLISLFRDQEIMALSTHGIAAFHTSRAASLEVSGKMELLHLLANFKLVIGSWHDGMFAKVYLCSKSRVLTESFVVNGGVLDQRALFVDLPPLVANDDIFLVVEIFETIYMTTQITGVDKVSKSYTIKARRGVGLGVVDIGRVMREVSETERDTTLRIFASSASSQAMDGIAKNGWGSLRDRLVRGVADGIERAGKIDKVIVGLRAFESSNSKSLTASMPSLFSGLSGNPRTLFTSSTTIPRDELYLTIGGMHFHWSDFSGRPMPELSNKALYFVTLSCNKESTLRFHGHAGTEPQDMWTSTVVSRDEKLSETVCLSPLARNAEILVRVHLADGKAIGQGKFPVWNEDVIIKDAKRSIRIADVNGLQVGVLEVDSCLVSSEFSSDETLNDLIRWRRMRNAKEDSRKAMISVLKQIRFVDPNEISKLLREALDSVFGIIAWKAGDLEFEDAAFAALAHILVTVEERNSRDRALLGEYIDGHFNYPNVLGPLIYGFQRLLAKHNIPDAGSNVRELLKVGGIILRFINSCWDKFQQRDSISIEMQNYMKAVADIFQQLCRIMEQSQVSLEASQISIMLHFPQYVSEVGSIFSGDKIFEMIILFVDASAKVGSVNPKLDMHRLVMLQDLSRLPMFAAGDAEIRRRLTVHTIEWLKLYIIPAGDEDVASLATWQAWKDKIRLSCAVLATQFGSLWPTREQNSEICSLYVQLLPAVTATFVSLQQERKSALIRAITAPKFRNEFSVLFPESYPIPPNRPVDTSIDKIPFDELAIELSCMLAALAEFATYESGGSSSSEALTEEQAIQLMSNVLKMVDSVLKGKAVPKSWLSVYLYMHRSVLSCLEFIAVLLTEYFAPDKDTGELPLDSRMIGIWHTFFERLIDLVGSTALEIEEISDQKRRTVEAICGDVREQGALLLSRMWAEIGNDASEQVRAMYGLETIGGYQKVFCTKRSSRGYGLVGRIAELWMSKSREVRAHAMGILKSMIVQEWHTKHSLDDLRSDIIDTLDRLFQNNARMLNPDTFALDEVIGSIKTAFPASSELGQEVHSLLGVVSRLLDLLLELHSLPEGDAYNDDRVLCTLSLMECLRDLHREETFVKYVHQLIRMQESSGHYAEAGLTLGLHAKMYPWRLGIELPPLPELELPSQSEFRRREALSLQMVRYFTLGNAPQLALQMYKELVTSYETISFELEKLHGTATAIAKLYKDEMSANAASRPQPQYFRVVYSGLGFHRALRGKQFIVQGSKWEKLADFTVRLQSLYPQAKIATAGSSNGSTTTNGNGVSSSSASNSNGNVNGNSTAAKHMSIASSFSMLSQTSSLEASLAVMNGEEEVEGQYLSIIAVAPEPSPALNAAVDIPPSARDFFLRLSLDRFSVSRPIKHGTVNGRPVSVSSANPVDVWVEKTVFATRERFPTILRRSEVVATEVIYLSPLASAAEAIARKAGEILQMARRSSAAPGDEMCSSQLGMLLSGAVDAPVNGGIQVYRNLLDLYESDQSPEIMEHKERTQLVLLDYVAVLMYALHVHSVVVVQALRPLHESLIVLFDRNFKHEIKLVEDEGRVIDALELRNGVRRAPEDGASRIGLTQLPALQPSATMTTIASSSRQNGYAAADMVKPPPASSKTTMSSVTTLNSAASQSAASLVSNPSRSSTAASPASPNGGHRRSHSIRNSEQQQQQQQQQQRKTVERKVSSVTLKSENSINSSAASTKSKSSTGSGHSSLASRMGMGGMSRRFSKIRLANGGSTVDGANGTSASAAAAAVTAAALAANGGANGGQGNLNGLGLTTKQGLGVFREE</sequence>
<dbReference type="Pfam" id="PF16172">
    <property type="entry name" value="DOCK_N"/>
    <property type="match status" value="1"/>
</dbReference>
<comment type="similarity">
    <text evidence="2">Belongs to the DOCK family.</text>
</comment>
<gene>
    <name evidence="5" type="ORF">BZA70DRAFT_268708</name>
</gene>
<dbReference type="InterPro" id="IPR027357">
    <property type="entry name" value="DOCKER_dom"/>
</dbReference>
<feature type="compositionally biased region" description="Gly residues" evidence="3">
    <location>
        <begin position="1989"/>
        <end position="1998"/>
    </location>
</feature>
<dbReference type="GeneID" id="90036690"/>
<protein>
    <recommendedName>
        <fullName evidence="4">DOCKER domain-containing protein</fullName>
    </recommendedName>
</protein>
<evidence type="ECO:0000313" key="6">
    <source>
        <dbReference type="Proteomes" id="UP001498771"/>
    </source>
</evidence>
<feature type="compositionally biased region" description="Polar residues" evidence="3">
    <location>
        <begin position="1909"/>
        <end position="1920"/>
    </location>
</feature>
<feature type="compositionally biased region" description="Low complexity" evidence="3">
    <location>
        <begin position="1921"/>
        <end position="1941"/>
    </location>
</feature>
<dbReference type="Pfam" id="PF25338">
    <property type="entry name" value="C2_DCK_4th"/>
    <property type="match status" value="1"/>
</dbReference>
<dbReference type="InterPro" id="IPR032376">
    <property type="entry name" value="DOCK_N"/>
</dbReference>
<dbReference type="InterPro" id="IPR043162">
    <property type="entry name" value="DOCK_C_lobe_C"/>
</dbReference>